<dbReference type="EMBL" id="JAAVXB010000004">
    <property type="protein sequence ID" value="NKF22499.1"/>
    <property type="molecule type" value="Genomic_DNA"/>
</dbReference>
<dbReference type="GO" id="GO:0005524">
    <property type="term" value="F:ATP binding"/>
    <property type="evidence" value="ECO:0007669"/>
    <property type="project" value="UniProtKB-UniRule"/>
</dbReference>
<sequence>MLDPKRLRSQPEAVAAQLARRGFVFDLERFGELESRRKRLQSETEQLQAERNAGSKRIGQAKAKGEDAAPILEDMERIKAALGANETELSVLQAEFDGFLAGLPNVPHESVPDGKDEDDNVELRRWGTPRPAAGAKDHADLGEALGLMDFAAAAKLTGARFTVLRAGLARMHRALIQFMLDVHTREHGYEELYVPYIVNEASLRGTGQLPKFGEDLFTLEGDQGWRLIPTAEVPVTNLLRDEILSADDLPRKWVAHTPCFRAEAGSAGRDTRGMIRQHQFEKVELVQATLPENSHAAHEQLTSHAEAILKKLELPYRVVALCAGDLGAASAKTYDLEVWLPSQDRYREISSCSNFEDYQARRMLARYRNPETKKNELLHTLNGSGLAVGRTLVAIIENYQQEDGSIAIPDALRPYMPGYDRIGRGE</sequence>
<keyword evidence="7 12" id="KW-0067">ATP-binding</keyword>
<evidence type="ECO:0000256" key="5">
    <source>
        <dbReference type="ARBA" id="ARBA00022598"/>
    </source>
</evidence>
<feature type="domain" description="Aminoacyl-transfer RNA synthetases class-II family profile" evidence="16">
    <location>
        <begin position="170"/>
        <end position="409"/>
    </location>
</feature>
<dbReference type="Gene3D" id="3.30.930.10">
    <property type="entry name" value="Bira Bifunctional Protein, Domain 2"/>
    <property type="match status" value="1"/>
</dbReference>
<evidence type="ECO:0000256" key="8">
    <source>
        <dbReference type="ARBA" id="ARBA00022917"/>
    </source>
</evidence>
<dbReference type="GO" id="GO:0006434">
    <property type="term" value="P:seryl-tRNA aminoacylation"/>
    <property type="evidence" value="ECO:0007669"/>
    <property type="project" value="UniProtKB-UniRule"/>
</dbReference>
<evidence type="ECO:0000313" key="17">
    <source>
        <dbReference type="EMBL" id="NKF22499.1"/>
    </source>
</evidence>
<dbReference type="SUPFAM" id="SSF46589">
    <property type="entry name" value="tRNA-binding arm"/>
    <property type="match status" value="1"/>
</dbReference>
<reference evidence="17" key="1">
    <citation type="submission" date="2020-03" db="EMBL/GenBank/DDBJ databases">
        <title>Solimonas marina sp. nov., isolated from deep seawater of the Pacific Ocean.</title>
        <authorList>
            <person name="Liu X."/>
            <person name="Lai Q."/>
            <person name="Sun F."/>
            <person name="Gai Y."/>
            <person name="Li G."/>
            <person name="Shao Z."/>
        </authorList>
    </citation>
    <scope>NUCLEOTIDE SEQUENCE</scope>
    <source>
        <strain evidence="17">C16B3</strain>
    </source>
</reference>
<evidence type="ECO:0000256" key="7">
    <source>
        <dbReference type="ARBA" id="ARBA00022840"/>
    </source>
</evidence>
<evidence type="ECO:0000256" key="9">
    <source>
        <dbReference type="ARBA" id="ARBA00023146"/>
    </source>
</evidence>
<dbReference type="GO" id="GO:0005737">
    <property type="term" value="C:cytoplasm"/>
    <property type="evidence" value="ECO:0007669"/>
    <property type="project" value="UniProtKB-SubCell"/>
</dbReference>
<feature type="binding site" evidence="13">
    <location>
        <position position="382"/>
    </location>
    <ligand>
        <name>L-serine</name>
        <dbReference type="ChEBI" id="CHEBI:33384"/>
    </ligand>
</feature>
<evidence type="ECO:0000256" key="10">
    <source>
        <dbReference type="ARBA" id="ARBA00047929"/>
    </source>
</evidence>
<evidence type="ECO:0000256" key="2">
    <source>
        <dbReference type="ARBA" id="ARBA00005045"/>
    </source>
</evidence>
<keyword evidence="9 12" id="KW-0030">Aminoacyl-tRNA synthetase</keyword>
<dbReference type="Gene3D" id="1.10.287.40">
    <property type="entry name" value="Serine-tRNA synthetase, tRNA binding domain"/>
    <property type="match status" value="1"/>
</dbReference>
<comment type="subunit">
    <text evidence="12">Homodimer. The tRNA molecule binds across the dimer.</text>
</comment>
<dbReference type="InterPro" id="IPR045864">
    <property type="entry name" value="aa-tRNA-synth_II/BPL/LPL"/>
</dbReference>
<feature type="region of interest" description="Disordered" evidence="15">
    <location>
        <begin position="36"/>
        <end position="65"/>
    </location>
</feature>
<organism evidence="17 18">
    <name type="scientific">Solimonas marina</name>
    <dbReference type="NCBI Taxonomy" id="2714601"/>
    <lineage>
        <taxon>Bacteria</taxon>
        <taxon>Pseudomonadati</taxon>
        <taxon>Pseudomonadota</taxon>
        <taxon>Gammaproteobacteria</taxon>
        <taxon>Nevskiales</taxon>
        <taxon>Nevskiaceae</taxon>
        <taxon>Solimonas</taxon>
    </lineage>
</organism>
<evidence type="ECO:0000256" key="11">
    <source>
        <dbReference type="ARBA" id="ARBA00048823"/>
    </source>
</evidence>
<feature type="binding site" evidence="12 14">
    <location>
        <begin position="348"/>
        <end position="351"/>
    </location>
    <ligand>
        <name>ATP</name>
        <dbReference type="ChEBI" id="CHEBI:30616"/>
    </ligand>
</feature>
<feature type="binding site" evidence="13">
    <location>
        <position position="261"/>
    </location>
    <ligand>
        <name>L-serine</name>
        <dbReference type="ChEBI" id="CHEBI:33384"/>
    </ligand>
</feature>
<feature type="binding site" evidence="12">
    <location>
        <position position="384"/>
    </location>
    <ligand>
        <name>L-serine</name>
        <dbReference type="ChEBI" id="CHEBI:33384"/>
    </ligand>
</feature>
<dbReference type="PIRSF" id="PIRSF001529">
    <property type="entry name" value="Ser-tRNA-synth_IIa"/>
    <property type="match status" value="1"/>
</dbReference>
<evidence type="ECO:0000256" key="3">
    <source>
        <dbReference type="ARBA" id="ARBA00010728"/>
    </source>
</evidence>
<evidence type="ECO:0000256" key="15">
    <source>
        <dbReference type="SAM" id="MobiDB-lite"/>
    </source>
</evidence>
<comment type="catalytic activity">
    <reaction evidence="10 12">
        <text>tRNA(Sec) + L-serine + ATP = L-seryl-tRNA(Sec) + AMP + diphosphate + H(+)</text>
        <dbReference type="Rhea" id="RHEA:42580"/>
        <dbReference type="Rhea" id="RHEA-COMP:9742"/>
        <dbReference type="Rhea" id="RHEA-COMP:10128"/>
        <dbReference type="ChEBI" id="CHEBI:15378"/>
        <dbReference type="ChEBI" id="CHEBI:30616"/>
        <dbReference type="ChEBI" id="CHEBI:33019"/>
        <dbReference type="ChEBI" id="CHEBI:33384"/>
        <dbReference type="ChEBI" id="CHEBI:78442"/>
        <dbReference type="ChEBI" id="CHEBI:78533"/>
        <dbReference type="ChEBI" id="CHEBI:456215"/>
        <dbReference type="EC" id="6.1.1.11"/>
    </reaction>
</comment>
<dbReference type="InterPro" id="IPR015866">
    <property type="entry name" value="Ser-tRNA-synth_1_N"/>
</dbReference>
<keyword evidence="5 12" id="KW-0436">Ligase</keyword>
<dbReference type="GO" id="GO:0004828">
    <property type="term" value="F:serine-tRNA ligase activity"/>
    <property type="evidence" value="ECO:0007669"/>
    <property type="project" value="UniProtKB-UniRule"/>
</dbReference>
<evidence type="ECO:0000256" key="1">
    <source>
        <dbReference type="ARBA" id="ARBA00004496"/>
    </source>
</evidence>
<dbReference type="PRINTS" id="PR00981">
    <property type="entry name" value="TRNASYNTHSER"/>
</dbReference>
<dbReference type="InterPro" id="IPR042103">
    <property type="entry name" value="SerRS_1_N_sf"/>
</dbReference>
<dbReference type="InterPro" id="IPR010978">
    <property type="entry name" value="tRNA-bd_arm"/>
</dbReference>
<comment type="caution">
    <text evidence="12">Lacks conserved residue(s) required for the propagation of feature annotation.</text>
</comment>
<evidence type="ECO:0000256" key="14">
    <source>
        <dbReference type="PIRSR" id="PIRSR001529-2"/>
    </source>
</evidence>
<dbReference type="EC" id="6.1.1.11" evidence="12"/>
<comment type="function">
    <text evidence="12">Catalyzes the attachment of serine to tRNA(Ser). Is also able to aminoacylate tRNA(Sec) with serine, to form the misacylated tRNA L-seryl-tRNA(Sec), which will be further converted into selenocysteinyl-tRNA(Sec).</text>
</comment>
<dbReference type="CDD" id="cd00770">
    <property type="entry name" value="SerRS_core"/>
    <property type="match status" value="1"/>
</dbReference>
<accession>A0A969W9Q8</accession>
<dbReference type="PROSITE" id="PS50862">
    <property type="entry name" value="AA_TRNA_LIGASE_II"/>
    <property type="match status" value="1"/>
</dbReference>
<feature type="binding site" evidence="13">
    <location>
        <position position="230"/>
    </location>
    <ligand>
        <name>L-serine</name>
        <dbReference type="ChEBI" id="CHEBI:33384"/>
    </ligand>
</feature>
<dbReference type="Pfam" id="PF00587">
    <property type="entry name" value="tRNA-synt_2b"/>
    <property type="match status" value="1"/>
</dbReference>
<keyword evidence="4 12" id="KW-0963">Cytoplasm</keyword>
<keyword evidence="8 12" id="KW-0648">Protein biosynthesis</keyword>
<comment type="pathway">
    <text evidence="2 12">Aminoacyl-tRNA biosynthesis; selenocysteinyl-tRNA(Sec) biosynthesis; L-seryl-tRNA(Sec) from L-serine and tRNA(Sec): step 1/1.</text>
</comment>
<evidence type="ECO:0000313" key="18">
    <source>
        <dbReference type="Proteomes" id="UP000653472"/>
    </source>
</evidence>
<comment type="subcellular location">
    <subcellularLocation>
        <location evidence="1 12">Cytoplasm</location>
    </subcellularLocation>
</comment>
<dbReference type="InterPro" id="IPR033729">
    <property type="entry name" value="SerRS_core"/>
</dbReference>
<feature type="binding site" evidence="12">
    <location>
        <begin position="230"/>
        <end position="232"/>
    </location>
    <ligand>
        <name>L-serine</name>
        <dbReference type="ChEBI" id="CHEBI:33384"/>
    </ligand>
</feature>
<dbReference type="RefSeq" id="WP_168147755.1">
    <property type="nucleotide sequence ID" value="NZ_JAAVXB010000004.1"/>
</dbReference>
<comment type="domain">
    <text evidence="12">Consists of two distinct domains, a catalytic core and a N-terminal extension that is involved in tRNA binding.</text>
</comment>
<name>A0A969W9Q8_9GAMM</name>
<evidence type="ECO:0000259" key="16">
    <source>
        <dbReference type="PROSITE" id="PS50862"/>
    </source>
</evidence>
<gene>
    <name evidence="12 17" type="primary">serS</name>
    <name evidence="17" type="ORF">G7Y82_09220</name>
</gene>
<comment type="catalytic activity">
    <reaction evidence="11 12">
        <text>tRNA(Ser) + L-serine + ATP = L-seryl-tRNA(Ser) + AMP + diphosphate + H(+)</text>
        <dbReference type="Rhea" id="RHEA:12292"/>
        <dbReference type="Rhea" id="RHEA-COMP:9669"/>
        <dbReference type="Rhea" id="RHEA-COMP:9703"/>
        <dbReference type="ChEBI" id="CHEBI:15378"/>
        <dbReference type="ChEBI" id="CHEBI:30616"/>
        <dbReference type="ChEBI" id="CHEBI:33019"/>
        <dbReference type="ChEBI" id="CHEBI:33384"/>
        <dbReference type="ChEBI" id="CHEBI:78442"/>
        <dbReference type="ChEBI" id="CHEBI:78533"/>
        <dbReference type="ChEBI" id="CHEBI:456215"/>
        <dbReference type="EC" id="6.1.1.11"/>
    </reaction>
</comment>
<feature type="binding site" evidence="12 13">
    <location>
        <position position="284"/>
    </location>
    <ligand>
        <name>L-serine</name>
        <dbReference type="ChEBI" id="CHEBI:33384"/>
    </ligand>
</feature>
<proteinExistence type="inferred from homology"/>
<dbReference type="Pfam" id="PF02403">
    <property type="entry name" value="Seryl_tRNA_N"/>
    <property type="match status" value="1"/>
</dbReference>
<keyword evidence="6 12" id="KW-0547">Nucleotide-binding</keyword>
<dbReference type="HAMAP" id="MF_00176">
    <property type="entry name" value="Ser_tRNA_synth_type1"/>
    <property type="match status" value="1"/>
</dbReference>
<dbReference type="NCBIfam" id="TIGR00414">
    <property type="entry name" value="serS"/>
    <property type="match status" value="1"/>
</dbReference>
<dbReference type="PANTHER" id="PTHR43697:SF1">
    <property type="entry name" value="SERINE--TRNA LIGASE"/>
    <property type="match status" value="1"/>
</dbReference>
<comment type="similarity">
    <text evidence="3 12">Belongs to the class-II aminoacyl-tRNA synthetase family. Type-1 seryl-tRNA synthetase subfamily.</text>
</comment>
<comment type="caution">
    <text evidence="17">The sequence shown here is derived from an EMBL/GenBank/DDBJ whole genome shotgun (WGS) entry which is preliminary data.</text>
</comment>
<dbReference type="GO" id="GO:0016260">
    <property type="term" value="P:selenocysteine biosynthetic process"/>
    <property type="evidence" value="ECO:0007669"/>
    <property type="project" value="UniProtKB-UniRule"/>
</dbReference>
<dbReference type="PANTHER" id="PTHR43697">
    <property type="entry name" value="SERYL-TRNA SYNTHETASE"/>
    <property type="match status" value="1"/>
</dbReference>
<feature type="binding site" evidence="12 14">
    <location>
        <begin position="261"/>
        <end position="263"/>
    </location>
    <ligand>
        <name>ATP</name>
        <dbReference type="ChEBI" id="CHEBI:30616"/>
    </ligand>
</feature>
<dbReference type="AlphaFoldDB" id="A0A969W9Q8"/>
<dbReference type="InterPro" id="IPR006195">
    <property type="entry name" value="aa-tRNA-synth_II"/>
</dbReference>
<evidence type="ECO:0000256" key="4">
    <source>
        <dbReference type="ARBA" id="ARBA00022490"/>
    </source>
</evidence>
<protein>
    <recommendedName>
        <fullName evidence="12">Serine--tRNA ligase</fullName>
        <ecNumber evidence="12">6.1.1.11</ecNumber>
    </recommendedName>
    <alternativeName>
        <fullName evidence="12">Seryl-tRNA synthetase</fullName>
        <shortName evidence="12">SerRS</shortName>
    </alternativeName>
    <alternativeName>
        <fullName evidence="12">Seryl-tRNA(Ser/Sec) synthetase</fullName>
    </alternativeName>
</protein>
<dbReference type="SUPFAM" id="SSF55681">
    <property type="entry name" value="Class II aaRS and biotin synthetases"/>
    <property type="match status" value="1"/>
</dbReference>
<evidence type="ECO:0000256" key="12">
    <source>
        <dbReference type="HAMAP-Rule" id="MF_00176"/>
    </source>
</evidence>
<dbReference type="InterPro" id="IPR002314">
    <property type="entry name" value="aa-tRNA-synt_IIb"/>
</dbReference>
<keyword evidence="18" id="KW-1185">Reference proteome</keyword>
<evidence type="ECO:0000256" key="13">
    <source>
        <dbReference type="PIRSR" id="PIRSR001529-1"/>
    </source>
</evidence>
<dbReference type="Proteomes" id="UP000653472">
    <property type="component" value="Unassembled WGS sequence"/>
</dbReference>
<dbReference type="InterPro" id="IPR002317">
    <property type="entry name" value="Ser-tRNA-ligase_type_1"/>
</dbReference>
<evidence type="ECO:0000256" key="6">
    <source>
        <dbReference type="ARBA" id="ARBA00022741"/>
    </source>
</evidence>